<dbReference type="SUPFAM" id="SSF53649">
    <property type="entry name" value="Alkaline phosphatase-like"/>
    <property type="match status" value="1"/>
</dbReference>
<keyword evidence="3" id="KW-0378">Hydrolase</keyword>
<feature type="domain" description="Sulfatase N-terminal" evidence="5">
    <location>
        <begin position="33"/>
        <end position="339"/>
    </location>
</feature>
<evidence type="ECO:0000259" key="5">
    <source>
        <dbReference type="Pfam" id="PF00884"/>
    </source>
</evidence>
<dbReference type="InterPro" id="IPR024607">
    <property type="entry name" value="Sulfatase_CS"/>
</dbReference>
<dbReference type="Pfam" id="PF00884">
    <property type="entry name" value="Sulfatase"/>
    <property type="match status" value="1"/>
</dbReference>
<dbReference type="GO" id="GO:0046872">
    <property type="term" value="F:metal ion binding"/>
    <property type="evidence" value="ECO:0007669"/>
    <property type="project" value="UniProtKB-KW"/>
</dbReference>
<dbReference type="Gene3D" id="3.40.720.10">
    <property type="entry name" value="Alkaline Phosphatase, subunit A"/>
    <property type="match status" value="1"/>
</dbReference>
<comment type="similarity">
    <text evidence="1">Belongs to the sulfatase family.</text>
</comment>
<dbReference type="GO" id="GO:0004065">
    <property type="term" value="F:arylsulfatase activity"/>
    <property type="evidence" value="ECO:0007669"/>
    <property type="project" value="TreeGrafter"/>
</dbReference>
<organism evidence="6 7">
    <name type="scientific">Pontiella desulfatans</name>
    <dbReference type="NCBI Taxonomy" id="2750659"/>
    <lineage>
        <taxon>Bacteria</taxon>
        <taxon>Pseudomonadati</taxon>
        <taxon>Kiritimatiellota</taxon>
        <taxon>Kiritimatiellia</taxon>
        <taxon>Kiritimatiellales</taxon>
        <taxon>Pontiellaceae</taxon>
        <taxon>Pontiella</taxon>
    </lineage>
</organism>
<evidence type="ECO:0000313" key="6">
    <source>
        <dbReference type="EMBL" id="VGO15125.1"/>
    </source>
</evidence>
<dbReference type="EMBL" id="CAAHFG010000002">
    <property type="protein sequence ID" value="VGO15125.1"/>
    <property type="molecule type" value="Genomic_DNA"/>
</dbReference>
<sequence>MKELGKAVAVCLLLAGLCGARSVSGESNGKRPPNVILVMADDLGYECIGAYGGTSYKTPHIDRLAETGIRFDHAHAQPICTPSRVQIMTGKYNVRNYVKFAHLDPKETSFGNLFRDAGYKTCMVGKWQLGGGYDAPGNFGFDNYCMWRLINNGNISRYPNPGIAMDGKFVSHENGEYGPDVLFDYASGFIEKNRDEPFFLYYSMLLVHNPFEPTPQSDQWNPEARGLDNIKGSDFNDITHFPDMMEYMDKEIGKLIAKLEDLGVRENTVVIFTGDNGTTQGVTSKVNGKAVRGGKGLPTDAGTHVPLIANCPGLIPEGQASADLVDFSDILPTLCDIGGVPVPASLSSSIDGRSFWPQMQGLAGSPRDWTYGWYQRRTDRNEIWEFVRDKRYKLYLDGNFYDLENDILELEPLESTSLTDGQKAVRDQFQQVLDRYASLRPDELRSPNKRPGFHRKK</sequence>
<dbReference type="AlphaFoldDB" id="A0A6C2U5E4"/>
<dbReference type="InterPro" id="IPR000917">
    <property type="entry name" value="Sulfatase_N"/>
</dbReference>
<protein>
    <submittedName>
        <fullName evidence="6">Arylsulfatase</fullName>
    </submittedName>
</protein>
<evidence type="ECO:0000313" key="7">
    <source>
        <dbReference type="Proteomes" id="UP000366872"/>
    </source>
</evidence>
<dbReference type="Proteomes" id="UP000366872">
    <property type="component" value="Unassembled WGS sequence"/>
</dbReference>
<evidence type="ECO:0000256" key="1">
    <source>
        <dbReference type="ARBA" id="ARBA00008779"/>
    </source>
</evidence>
<proteinExistence type="inferred from homology"/>
<reference evidence="6 7" key="1">
    <citation type="submission" date="2019-04" db="EMBL/GenBank/DDBJ databases">
        <authorList>
            <person name="Van Vliet M D."/>
        </authorList>
    </citation>
    <scope>NUCLEOTIDE SEQUENCE [LARGE SCALE GENOMIC DNA]</scope>
    <source>
        <strain evidence="6 7">F1</strain>
    </source>
</reference>
<name>A0A6C2U5E4_PONDE</name>
<dbReference type="PANTHER" id="PTHR42693">
    <property type="entry name" value="ARYLSULFATASE FAMILY MEMBER"/>
    <property type="match status" value="1"/>
</dbReference>
<keyword evidence="7" id="KW-1185">Reference proteome</keyword>
<gene>
    <name evidence="6" type="ORF">PDESU_03706</name>
</gene>
<dbReference type="PROSITE" id="PS00523">
    <property type="entry name" value="SULFATASE_1"/>
    <property type="match status" value="1"/>
</dbReference>
<dbReference type="InterPro" id="IPR050738">
    <property type="entry name" value="Sulfatase"/>
</dbReference>
<evidence type="ECO:0000256" key="4">
    <source>
        <dbReference type="ARBA" id="ARBA00022837"/>
    </source>
</evidence>
<keyword evidence="2" id="KW-0479">Metal-binding</keyword>
<keyword evidence="4" id="KW-0106">Calcium</keyword>
<dbReference type="PANTHER" id="PTHR42693:SF53">
    <property type="entry name" value="ENDO-4-O-SULFATASE"/>
    <property type="match status" value="1"/>
</dbReference>
<accession>A0A6C2U5E4</accession>
<dbReference type="RefSeq" id="WP_136080721.1">
    <property type="nucleotide sequence ID" value="NZ_CAAHFG010000002.1"/>
</dbReference>
<dbReference type="InterPro" id="IPR017850">
    <property type="entry name" value="Alkaline_phosphatase_core_sf"/>
</dbReference>
<dbReference type="CDD" id="cd16151">
    <property type="entry name" value="sulfatase_like"/>
    <property type="match status" value="1"/>
</dbReference>
<evidence type="ECO:0000256" key="2">
    <source>
        <dbReference type="ARBA" id="ARBA00022723"/>
    </source>
</evidence>
<evidence type="ECO:0000256" key="3">
    <source>
        <dbReference type="ARBA" id="ARBA00022801"/>
    </source>
</evidence>